<evidence type="ECO:0000256" key="4">
    <source>
        <dbReference type="PROSITE-ProRule" id="PRU00320"/>
    </source>
</evidence>
<dbReference type="Pfam" id="PF03221">
    <property type="entry name" value="HTH_Tnp_Tc5"/>
    <property type="match status" value="1"/>
</dbReference>
<dbReference type="Proteomes" id="UP001369086">
    <property type="component" value="Unassembled WGS sequence"/>
</dbReference>
<evidence type="ECO:0000259" key="7">
    <source>
        <dbReference type="PROSITE" id="PS51253"/>
    </source>
</evidence>
<gene>
    <name evidence="8" type="ORF">HHUSO_G22238</name>
</gene>
<feature type="domain" description="HTH CENPB-type" evidence="7">
    <location>
        <begin position="65"/>
        <end position="136"/>
    </location>
</feature>
<evidence type="ECO:0000256" key="2">
    <source>
        <dbReference type="ARBA" id="ARBA00023125"/>
    </source>
</evidence>
<organism evidence="8 9">
    <name type="scientific">Huso huso</name>
    <name type="common">Beluga</name>
    <name type="synonym">Acipenser huso</name>
    <dbReference type="NCBI Taxonomy" id="61971"/>
    <lineage>
        <taxon>Eukaryota</taxon>
        <taxon>Metazoa</taxon>
        <taxon>Chordata</taxon>
        <taxon>Craniata</taxon>
        <taxon>Vertebrata</taxon>
        <taxon>Euteleostomi</taxon>
        <taxon>Actinopterygii</taxon>
        <taxon>Chondrostei</taxon>
        <taxon>Acipenseriformes</taxon>
        <taxon>Acipenseridae</taxon>
        <taxon>Huso</taxon>
    </lineage>
</organism>
<proteinExistence type="predicted"/>
<name>A0ABR0YXK0_HUSHU</name>
<dbReference type="PROSITE" id="PS50960">
    <property type="entry name" value="HTH_PSQ"/>
    <property type="match status" value="1"/>
</dbReference>
<protein>
    <submittedName>
        <fullName evidence="8">Protein FAM118B isoform X1</fullName>
    </submittedName>
</protein>
<dbReference type="PROSITE" id="PS51253">
    <property type="entry name" value="HTH_CENPB"/>
    <property type="match status" value="1"/>
</dbReference>
<evidence type="ECO:0000256" key="5">
    <source>
        <dbReference type="SAM" id="MobiDB-lite"/>
    </source>
</evidence>
<dbReference type="EMBL" id="JAHFZB010000021">
    <property type="protein sequence ID" value="KAK6477320.1"/>
    <property type="molecule type" value="Genomic_DNA"/>
</dbReference>
<evidence type="ECO:0000313" key="9">
    <source>
        <dbReference type="Proteomes" id="UP001369086"/>
    </source>
</evidence>
<dbReference type="InterPro" id="IPR050863">
    <property type="entry name" value="CenT-Element_Derived"/>
</dbReference>
<feature type="domain" description="HTH psq-type" evidence="6">
    <location>
        <begin position="1"/>
        <end position="53"/>
    </location>
</feature>
<keyword evidence="3 4" id="KW-0539">Nucleus</keyword>
<dbReference type="InterPro" id="IPR006600">
    <property type="entry name" value="HTH_CenpB_DNA-bd_dom"/>
</dbReference>
<accession>A0ABR0YXK0</accession>
<dbReference type="Pfam" id="PF03184">
    <property type="entry name" value="DDE_1"/>
    <property type="match status" value="1"/>
</dbReference>
<comment type="subcellular location">
    <subcellularLocation>
        <location evidence="1 4">Nucleus</location>
    </subcellularLocation>
</comment>
<dbReference type="PANTHER" id="PTHR19303:SF73">
    <property type="entry name" value="PROTEIN PDC2"/>
    <property type="match status" value="1"/>
</dbReference>
<evidence type="ECO:0000256" key="1">
    <source>
        <dbReference type="ARBA" id="ARBA00004123"/>
    </source>
</evidence>
<dbReference type="SUPFAM" id="SSF46689">
    <property type="entry name" value="Homeodomain-like"/>
    <property type="match status" value="1"/>
</dbReference>
<keyword evidence="9" id="KW-1185">Reference proteome</keyword>
<sequence>MSEKRKLSSCSIGFKAQVILDILKNKITVSAAAGKFAVPRTTVISWLNQKEKIIAAVSEASFSVSRKRMRTSSQCEVEDCLLKWMRNARAKNMPISGPILLARADEFARDLGIEDFKCCEAWIDRFKSRHGISTKGMSGKANAAPLDAIKQWKATTLVTLLQEYSPCDIYNADETGLFWKLLPHKTLAFKGEKCKNGKQGKNRLTVLLTANMDGSDKRKPLVIGKPLNPPCLKGVKHLPVKYTANKKAWMVSSLFEEFVRDFDRDMTSQKRKVVLVLDSCPAHPAEIAGLQSVCLQMLPLNTTAHTQPMDAGIIKNFKMHYRQLIVSRLLNAIDNNVAFNPDMLMALNLIKQAWSLVSAQTIANCFKDCGFVVGGIGGPEADVTICNESEEAAFSDAIDRLCEAGILPSDCTVDDYIAVDGFLAISEETTDKDIVTSVISKRSGEETLNDLNTDEDEDEANSVPELPKPPIKLDNAIAALDTVQMFLAQEGIEDNPKSLSTLSAELSKRVFLHAKQSTMLDFCVKL</sequence>
<evidence type="ECO:0000313" key="8">
    <source>
        <dbReference type="EMBL" id="KAK6477320.1"/>
    </source>
</evidence>
<comment type="caution">
    <text evidence="8">The sequence shown here is derived from an EMBL/GenBank/DDBJ whole genome shotgun (WGS) entry which is preliminary data.</text>
</comment>
<dbReference type="PANTHER" id="PTHR19303">
    <property type="entry name" value="TRANSPOSON"/>
    <property type="match status" value="1"/>
</dbReference>
<dbReference type="Gene3D" id="1.10.10.60">
    <property type="entry name" value="Homeodomain-like"/>
    <property type="match status" value="2"/>
</dbReference>
<dbReference type="SMART" id="SM00674">
    <property type="entry name" value="CENPB"/>
    <property type="match status" value="1"/>
</dbReference>
<dbReference type="InterPro" id="IPR004875">
    <property type="entry name" value="DDE_SF_endonuclease_dom"/>
</dbReference>
<keyword evidence="2 4" id="KW-0238">DNA-binding</keyword>
<feature type="DNA-binding region" description="H-T-H motif" evidence="4">
    <location>
        <begin position="29"/>
        <end position="49"/>
    </location>
</feature>
<dbReference type="InterPro" id="IPR007889">
    <property type="entry name" value="HTH_Psq"/>
</dbReference>
<dbReference type="SUPFAM" id="SSF48295">
    <property type="entry name" value="TrpR-like"/>
    <property type="match status" value="1"/>
</dbReference>
<dbReference type="InterPro" id="IPR010921">
    <property type="entry name" value="Trp_repressor/repl_initiator"/>
</dbReference>
<reference evidence="8 9" key="1">
    <citation type="submission" date="2021-05" db="EMBL/GenBank/DDBJ databases">
        <authorList>
            <person name="Zahm M."/>
            <person name="Klopp C."/>
            <person name="Cabau C."/>
            <person name="Kuhl H."/>
            <person name="Suciu R."/>
            <person name="Ciorpac M."/>
            <person name="Holostenco D."/>
            <person name="Gessner J."/>
            <person name="Wuertz S."/>
            <person name="Hohne C."/>
            <person name="Stock M."/>
            <person name="Gislard M."/>
            <person name="Lluch J."/>
            <person name="Milhes M."/>
            <person name="Lampietro C."/>
            <person name="Lopez Roques C."/>
            <person name="Donnadieu C."/>
            <person name="Du K."/>
            <person name="Schartl M."/>
            <person name="Guiguen Y."/>
        </authorList>
    </citation>
    <scope>NUCLEOTIDE SEQUENCE [LARGE SCALE GENOMIC DNA]</scope>
    <source>
        <strain evidence="8">Hh-F2</strain>
        <tissue evidence="8">Blood</tissue>
    </source>
</reference>
<feature type="region of interest" description="Disordered" evidence="5">
    <location>
        <begin position="446"/>
        <end position="468"/>
    </location>
</feature>
<evidence type="ECO:0000256" key="3">
    <source>
        <dbReference type="ARBA" id="ARBA00023242"/>
    </source>
</evidence>
<dbReference type="InterPro" id="IPR009057">
    <property type="entry name" value="Homeodomain-like_sf"/>
</dbReference>
<evidence type="ECO:0000259" key="6">
    <source>
        <dbReference type="PROSITE" id="PS50960"/>
    </source>
</evidence>